<dbReference type="Pfam" id="PF02653">
    <property type="entry name" value="BPD_transp_2"/>
    <property type="match status" value="1"/>
</dbReference>
<evidence type="ECO:0000256" key="1">
    <source>
        <dbReference type="ARBA" id="ARBA00004651"/>
    </source>
</evidence>
<sequence length="319" mass="33250">MKVLSKNSVMEFVKKTAILWVMIILILILSVISPSFFRGQNLLNIIKQASITGVIGVGMTFVLITGGIDLSVGSVMALSGTMAASVAVAEKNMPIALVILVGVGLGALCGLINGIGVSYIGFPPFIMTLGMMTIARGIPLVFTNGTPIFGLSEEFNMIANSRVLGVPSLVIFLVITVLAGHIILSKTVLGRRIYAVGGNEDAARLSGVSTAKVKLFVYVFCGILSGIAGILICSRITSGNGTVAEGYEMNAISAAVIGGVSMTGGSGNVLGMVVGAMILTIIQNSFDIMGVNSFYQNIIKGIIILLAVFLDLRGKKKKN</sequence>
<dbReference type="CDD" id="cd06579">
    <property type="entry name" value="TM_PBP1_transp_AraH_like"/>
    <property type="match status" value="1"/>
</dbReference>
<dbReference type="Proteomes" id="UP000292665">
    <property type="component" value="Unassembled WGS sequence"/>
</dbReference>
<dbReference type="Proteomes" id="UP000095787">
    <property type="component" value="Unassembled WGS sequence"/>
</dbReference>
<feature type="transmembrane region" description="Helical" evidence="6">
    <location>
        <begin position="294"/>
        <end position="312"/>
    </location>
</feature>
<reference evidence="8 10" key="2">
    <citation type="journal article" date="2019" name="Science, e1252229">
        <title>Invertible promoters mediate bacterial phase variation, antibiotic resistance, and host adaptation in the gut.</title>
        <authorList>
            <person name="Jiang X."/>
            <person name="Hall A.B."/>
            <person name="Arthur T.D."/>
            <person name="Plichta D.R."/>
            <person name="Covington C.T."/>
            <person name="Poyet M."/>
            <person name="Crothers J."/>
            <person name="Moses P.L."/>
            <person name="Tolonen A.C."/>
            <person name="Vlamakis H."/>
            <person name="Alm E.J."/>
            <person name="Xavier R.J."/>
        </authorList>
    </citation>
    <scope>NUCLEOTIDE SEQUENCE [LARGE SCALE GENOMIC DNA]</scope>
    <source>
        <strain evidence="8">Aa_0143</strain>
        <strain evidence="10">aa_0143</strain>
    </source>
</reference>
<keyword evidence="5 6" id="KW-0472">Membrane</keyword>
<feature type="transmembrane region" description="Helical" evidence="6">
    <location>
        <begin position="17"/>
        <end position="37"/>
    </location>
</feature>
<protein>
    <submittedName>
        <fullName evidence="8">ABC transporter permease</fullName>
    </submittedName>
    <submittedName>
        <fullName evidence="7">Ribose transport system permease protein rbsC</fullName>
    </submittedName>
</protein>
<dbReference type="RefSeq" id="WP_004846461.1">
    <property type="nucleotide sequence ID" value="NZ_AP028249.1"/>
</dbReference>
<evidence type="ECO:0000256" key="3">
    <source>
        <dbReference type="ARBA" id="ARBA00022692"/>
    </source>
</evidence>
<proteinExistence type="predicted"/>
<dbReference type="GeneID" id="97328474"/>
<comment type="subcellular location">
    <subcellularLocation>
        <location evidence="1">Cell membrane</location>
        <topology evidence="1">Multi-pass membrane protein</topology>
    </subcellularLocation>
</comment>
<name>A0A173Z4Q1_9FIRM</name>
<feature type="transmembrane region" description="Helical" evidence="6">
    <location>
        <begin position="49"/>
        <end position="66"/>
    </location>
</feature>
<keyword evidence="2" id="KW-1003">Cell membrane</keyword>
<feature type="transmembrane region" description="Helical" evidence="6">
    <location>
        <begin position="126"/>
        <end position="151"/>
    </location>
</feature>
<dbReference type="PANTHER" id="PTHR32196:SF72">
    <property type="entry name" value="RIBOSE IMPORT PERMEASE PROTEIN RBSC"/>
    <property type="match status" value="1"/>
</dbReference>
<gene>
    <name evidence="7" type="primary">rbsC_1</name>
    <name evidence="8" type="ORF">EAI93_10220</name>
    <name evidence="7" type="ORF">ERS852456_00624</name>
</gene>
<evidence type="ECO:0000313" key="8">
    <source>
        <dbReference type="EMBL" id="RYS78810.1"/>
    </source>
</evidence>
<evidence type="ECO:0000256" key="6">
    <source>
        <dbReference type="SAM" id="Phobius"/>
    </source>
</evidence>
<evidence type="ECO:0000256" key="2">
    <source>
        <dbReference type="ARBA" id="ARBA00022475"/>
    </source>
</evidence>
<dbReference type="EMBL" id="RCYR01000021">
    <property type="protein sequence ID" value="RYS78810.1"/>
    <property type="molecule type" value="Genomic_DNA"/>
</dbReference>
<feature type="transmembrane region" description="Helical" evidence="6">
    <location>
        <begin position="163"/>
        <end position="184"/>
    </location>
</feature>
<evidence type="ECO:0000313" key="7">
    <source>
        <dbReference type="EMBL" id="CUN71382.1"/>
    </source>
</evidence>
<feature type="transmembrane region" description="Helical" evidence="6">
    <location>
        <begin position="215"/>
        <end position="233"/>
    </location>
</feature>
<evidence type="ECO:0000313" key="9">
    <source>
        <dbReference type="Proteomes" id="UP000095787"/>
    </source>
</evidence>
<reference evidence="7 9" key="1">
    <citation type="submission" date="2015-09" db="EMBL/GenBank/DDBJ databases">
        <authorList>
            <consortium name="Pathogen Informatics"/>
        </authorList>
    </citation>
    <scope>NUCLEOTIDE SEQUENCE [LARGE SCALE GENOMIC DNA]</scope>
    <source>
        <strain evidence="7 9">2789STDY5834841</strain>
    </source>
</reference>
<dbReference type="GO" id="GO:0005886">
    <property type="term" value="C:plasma membrane"/>
    <property type="evidence" value="ECO:0007669"/>
    <property type="project" value="UniProtKB-SubCell"/>
</dbReference>
<accession>A0A173Z4Q1</accession>
<dbReference type="PANTHER" id="PTHR32196">
    <property type="entry name" value="ABC TRANSPORTER PERMEASE PROTEIN YPHD-RELATED-RELATED"/>
    <property type="match status" value="1"/>
</dbReference>
<keyword evidence="4 6" id="KW-1133">Transmembrane helix</keyword>
<evidence type="ECO:0000313" key="10">
    <source>
        <dbReference type="Proteomes" id="UP000292665"/>
    </source>
</evidence>
<evidence type="ECO:0000256" key="5">
    <source>
        <dbReference type="ARBA" id="ARBA00023136"/>
    </source>
</evidence>
<dbReference type="AlphaFoldDB" id="A0A173Z4Q1"/>
<dbReference type="EMBL" id="CYZO01000006">
    <property type="protein sequence ID" value="CUN71382.1"/>
    <property type="molecule type" value="Genomic_DNA"/>
</dbReference>
<keyword evidence="3 6" id="KW-0812">Transmembrane</keyword>
<dbReference type="InterPro" id="IPR001851">
    <property type="entry name" value="ABC_transp_permease"/>
</dbReference>
<organism evidence="7 9">
    <name type="scientific">[Ruminococcus] torques</name>
    <dbReference type="NCBI Taxonomy" id="33039"/>
    <lineage>
        <taxon>Bacteria</taxon>
        <taxon>Bacillati</taxon>
        <taxon>Bacillota</taxon>
        <taxon>Clostridia</taxon>
        <taxon>Lachnospirales</taxon>
        <taxon>Lachnospiraceae</taxon>
        <taxon>Mediterraneibacter</taxon>
    </lineage>
</organism>
<evidence type="ECO:0000256" key="4">
    <source>
        <dbReference type="ARBA" id="ARBA00022989"/>
    </source>
</evidence>
<feature type="transmembrane region" description="Helical" evidence="6">
    <location>
        <begin position="96"/>
        <end position="120"/>
    </location>
</feature>
<feature type="transmembrane region" description="Helical" evidence="6">
    <location>
        <begin position="254"/>
        <end position="282"/>
    </location>
</feature>
<dbReference type="GO" id="GO:0022857">
    <property type="term" value="F:transmembrane transporter activity"/>
    <property type="evidence" value="ECO:0007669"/>
    <property type="project" value="InterPro"/>
</dbReference>